<organism evidence="10 11">
    <name type="scientific">Stakelama saccharophila</name>
    <dbReference type="NCBI Taxonomy" id="3075605"/>
    <lineage>
        <taxon>Bacteria</taxon>
        <taxon>Pseudomonadati</taxon>
        <taxon>Pseudomonadota</taxon>
        <taxon>Alphaproteobacteria</taxon>
        <taxon>Sphingomonadales</taxon>
        <taxon>Sphingomonadaceae</taxon>
        <taxon>Stakelama</taxon>
    </lineage>
</organism>
<evidence type="ECO:0000256" key="1">
    <source>
        <dbReference type="ARBA" id="ARBA00004651"/>
    </source>
</evidence>
<dbReference type="Pfam" id="PF00892">
    <property type="entry name" value="EamA"/>
    <property type="match status" value="2"/>
</dbReference>
<dbReference type="EMBL" id="CP135076">
    <property type="protein sequence ID" value="WNO54693.1"/>
    <property type="molecule type" value="Genomic_DNA"/>
</dbReference>
<evidence type="ECO:0000256" key="4">
    <source>
        <dbReference type="ARBA" id="ARBA00022475"/>
    </source>
</evidence>
<dbReference type="SUPFAM" id="SSF103481">
    <property type="entry name" value="Multidrug resistance efflux transporter EmrE"/>
    <property type="match status" value="2"/>
</dbReference>
<evidence type="ECO:0000313" key="10">
    <source>
        <dbReference type="EMBL" id="WNO54693.1"/>
    </source>
</evidence>
<dbReference type="InterPro" id="IPR037185">
    <property type="entry name" value="EmrE-like"/>
</dbReference>
<feature type="transmembrane region" description="Helical" evidence="8">
    <location>
        <begin position="184"/>
        <end position="206"/>
    </location>
</feature>
<keyword evidence="7 8" id="KW-0472">Membrane</keyword>
<reference evidence="10 11" key="1">
    <citation type="submission" date="2023-09" db="EMBL/GenBank/DDBJ databases">
        <authorList>
            <person name="Rey-Velasco X."/>
        </authorList>
    </citation>
    <scope>NUCLEOTIDE SEQUENCE [LARGE SCALE GENOMIC DNA]</scope>
    <source>
        <strain evidence="10 11">W311</strain>
    </source>
</reference>
<dbReference type="RefSeq" id="WP_313917470.1">
    <property type="nucleotide sequence ID" value="NZ_CP135076.1"/>
</dbReference>
<keyword evidence="3" id="KW-0813">Transport</keyword>
<evidence type="ECO:0000259" key="9">
    <source>
        <dbReference type="Pfam" id="PF00892"/>
    </source>
</evidence>
<feature type="domain" description="EamA" evidence="9">
    <location>
        <begin position="155"/>
        <end position="287"/>
    </location>
</feature>
<accession>A0ABZ0BBN2</accession>
<dbReference type="InterPro" id="IPR004626">
    <property type="entry name" value="RarD"/>
</dbReference>
<name>A0ABZ0BBN2_9SPHN</name>
<dbReference type="InterPro" id="IPR000620">
    <property type="entry name" value="EamA_dom"/>
</dbReference>
<evidence type="ECO:0000313" key="11">
    <source>
        <dbReference type="Proteomes" id="UP001302249"/>
    </source>
</evidence>
<feature type="domain" description="EamA" evidence="9">
    <location>
        <begin position="14"/>
        <end position="148"/>
    </location>
</feature>
<gene>
    <name evidence="10" type="primary">rarD</name>
    <name evidence="10" type="ORF">RPR59_05430</name>
</gene>
<feature type="transmembrane region" description="Helical" evidence="8">
    <location>
        <begin position="77"/>
        <end position="98"/>
    </location>
</feature>
<feature type="transmembrane region" description="Helical" evidence="8">
    <location>
        <begin position="104"/>
        <end position="126"/>
    </location>
</feature>
<comment type="similarity">
    <text evidence="2">Belongs to the EamA transporter family.</text>
</comment>
<protein>
    <submittedName>
        <fullName evidence="10">EamA family transporter RarD</fullName>
    </submittedName>
</protein>
<evidence type="ECO:0000256" key="6">
    <source>
        <dbReference type="ARBA" id="ARBA00022989"/>
    </source>
</evidence>
<evidence type="ECO:0000256" key="8">
    <source>
        <dbReference type="SAM" id="Phobius"/>
    </source>
</evidence>
<sequence length="304" mass="32805">MSRHQHPDSPPADGLAMGVGAYALWGLLPLYFKLLQPVGAVEIVAHRVAWSLLLVLAIVALRRRLALWRSLLRQVRVLRLMAASATLIAVNWLVYVWAVNHAHVVAASLGYFLNPLVNVVLGLLVFGERLGRLQWTAIALAGAGVAVMAQAAPGGLWISLALALSFGFYGMVRKLAPIESLEGLATETLLLTPAALVYLVWLGVAGGLDFGQERGTDLLLMLSSVMTSVPLLLFAAAARRLRYSTLGLLQYIAPTLQFLLGVLAFGEPLTTRMLIAFALIWTGLAVFTAHALATHRRRRPAPAV</sequence>
<keyword evidence="5 8" id="KW-0812">Transmembrane</keyword>
<feature type="transmembrane region" description="Helical" evidence="8">
    <location>
        <begin position="44"/>
        <end position="65"/>
    </location>
</feature>
<keyword evidence="4" id="KW-1003">Cell membrane</keyword>
<dbReference type="PANTHER" id="PTHR22911">
    <property type="entry name" value="ACYL-MALONYL CONDENSING ENZYME-RELATED"/>
    <property type="match status" value="1"/>
</dbReference>
<feature type="transmembrane region" description="Helical" evidence="8">
    <location>
        <begin position="12"/>
        <end position="32"/>
    </location>
</feature>
<feature type="transmembrane region" description="Helical" evidence="8">
    <location>
        <begin position="218"/>
        <end position="236"/>
    </location>
</feature>
<evidence type="ECO:0000256" key="7">
    <source>
        <dbReference type="ARBA" id="ARBA00023136"/>
    </source>
</evidence>
<dbReference type="Proteomes" id="UP001302249">
    <property type="component" value="Chromosome"/>
</dbReference>
<comment type="subcellular location">
    <subcellularLocation>
        <location evidence="1">Cell membrane</location>
        <topology evidence="1">Multi-pass membrane protein</topology>
    </subcellularLocation>
</comment>
<dbReference type="PANTHER" id="PTHR22911:SF137">
    <property type="entry name" value="SOLUTE CARRIER FAMILY 35 MEMBER G2-RELATED"/>
    <property type="match status" value="1"/>
</dbReference>
<feature type="transmembrane region" description="Helical" evidence="8">
    <location>
        <begin position="155"/>
        <end position="172"/>
    </location>
</feature>
<evidence type="ECO:0000256" key="5">
    <source>
        <dbReference type="ARBA" id="ARBA00022692"/>
    </source>
</evidence>
<feature type="transmembrane region" description="Helical" evidence="8">
    <location>
        <begin position="272"/>
        <end position="293"/>
    </location>
</feature>
<evidence type="ECO:0000256" key="2">
    <source>
        <dbReference type="ARBA" id="ARBA00007362"/>
    </source>
</evidence>
<keyword evidence="6 8" id="KW-1133">Transmembrane helix</keyword>
<feature type="transmembrane region" description="Helical" evidence="8">
    <location>
        <begin position="248"/>
        <end position="266"/>
    </location>
</feature>
<dbReference type="NCBIfam" id="TIGR00688">
    <property type="entry name" value="rarD"/>
    <property type="match status" value="1"/>
</dbReference>
<evidence type="ECO:0000256" key="3">
    <source>
        <dbReference type="ARBA" id="ARBA00022448"/>
    </source>
</evidence>
<proteinExistence type="inferred from homology"/>
<keyword evidence="11" id="KW-1185">Reference proteome</keyword>